<evidence type="ECO:0000256" key="1">
    <source>
        <dbReference type="ARBA" id="ARBA00023015"/>
    </source>
</evidence>
<dbReference type="SMART" id="SM00345">
    <property type="entry name" value="HTH_GNTR"/>
    <property type="match status" value="1"/>
</dbReference>
<dbReference type="PANTHER" id="PTHR43537">
    <property type="entry name" value="TRANSCRIPTIONAL REGULATOR, GNTR FAMILY"/>
    <property type="match status" value="1"/>
</dbReference>
<dbReference type="Proteomes" id="UP000264589">
    <property type="component" value="Unassembled WGS sequence"/>
</dbReference>
<sequence length="248" mass="27483">MKMRVIEGGRSDKMTTADPEAANSTVALGERGETLVGRIAADISEKIIQGILPAGADLNSVELAKQFGTSRTPVREALMLLEKEGLVEIKPRRRPRVARVSWNDLEEIYIIRAHMNALKLALVVDNASEGALLESRRLFDRMKAAAERGDTDRFVAERKDLHDFWASICGNKTLETALANWQLRLSLRRIAKMTAVHIERSISDHECLLHALEARDRDLAASLIRSMTMTGLDAVKDSGWGMPPGNNS</sequence>
<dbReference type="PROSITE" id="PS50949">
    <property type="entry name" value="HTH_GNTR"/>
    <property type="match status" value="1"/>
</dbReference>
<dbReference type="Gene3D" id="1.20.120.530">
    <property type="entry name" value="GntR ligand-binding domain-like"/>
    <property type="match status" value="1"/>
</dbReference>
<evidence type="ECO:0000313" key="7">
    <source>
        <dbReference type="Proteomes" id="UP000264589"/>
    </source>
</evidence>
<dbReference type="InterPro" id="IPR036388">
    <property type="entry name" value="WH-like_DNA-bd_sf"/>
</dbReference>
<dbReference type="GO" id="GO:0003677">
    <property type="term" value="F:DNA binding"/>
    <property type="evidence" value="ECO:0007669"/>
    <property type="project" value="UniProtKB-KW"/>
</dbReference>
<dbReference type="InterPro" id="IPR011711">
    <property type="entry name" value="GntR_C"/>
</dbReference>
<dbReference type="PRINTS" id="PR00035">
    <property type="entry name" value="HTHGNTR"/>
</dbReference>
<dbReference type="GO" id="GO:0003700">
    <property type="term" value="F:DNA-binding transcription factor activity"/>
    <property type="evidence" value="ECO:0007669"/>
    <property type="project" value="InterPro"/>
</dbReference>
<dbReference type="InterPro" id="IPR000524">
    <property type="entry name" value="Tscrpt_reg_HTH_GntR"/>
</dbReference>
<evidence type="ECO:0000256" key="3">
    <source>
        <dbReference type="ARBA" id="ARBA00023163"/>
    </source>
</evidence>
<comment type="caution">
    <text evidence="6">The sequence shown here is derived from an EMBL/GenBank/DDBJ whole genome shotgun (WGS) entry which is preliminary data.</text>
</comment>
<dbReference type="Gene3D" id="1.10.10.10">
    <property type="entry name" value="Winged helix-like DNA-binding domain superfamily/Winged helix DNA-binding domain"/>
    <property type="match status" value="1"/>
</dbReference>
<reference evidence="6 7" key="1">
    <citation type="submission" date="2018-08" db="EMBL/GenBank/DDBJ databases">
        <title>Parvularcula sp. SM1705, isolated from surface water of the South Sea China.</title>
        <authorList>
            <person name="Sun L."/>
        </authorList>
    </citation>
    <scope>NUCLEOTIDE SEQUENCE [LARGE SCALE GENOMIC DNA]</scope>
    <source>
        <strain evidence="6 7">SM1705</strain>
    </source>
</reference>
<keyword evidence="1" id="KW-0805">Transcription regulation</keyword>
<dbReference type="EMBL" id="QUQO01000001">
    <property type="protein sequence ID" value="RFB06250.1"/>
    <property type="molecule type" value="Genomic_DNA"/>
</dbReference>
<organism evidence="6 7">
    <name type="scientific">Parvularcula marina</name>
    <dbReference type="NCBI Taxonomy" id="2292771"/>
    <lineage>
        <taxon>Bacteria</taxon>
        <taxon>Pseudomonadati</taxon>
        <taxon>Pseudomonadota</taxon>
        <taxon>Alphaproteobacteria</taxon>
        <taxon>Parvularculales</taxon>
        <taxon>Parvularculaceae</taxon>
        <taxon>Parvularcula</taxon>
    </lineage>
</organism>
<keyword evidence="2" id="KW-0238">DNA-binding</keyword>
<dbReference type="Pfam" id="PF07729">
    <property type="entry name" value="FCD"/>
    <property type="match status" value="1"/>
</dbReference>
<dbReference type="SUPFAM" id="SSF48008">
    <property type="entry name" value="GntR ligand-binding domain-like"/>
    <property type="match status" value="1"/>
</dbReference>
<dbReference type="InterPro" id="IPR008920">
    <property type="entry name" value="TF_FadR/GntR_C"/>
</dbReference>
<keyword evidence="3" id="KW-0804">Transcription</keyword>
<dbReference type="SUPFAM" id="SSF46785">
    <property type="entry name" value="Winged helix' DNA-binding domain"/>
    <property type="match status" value="1"/>
</dbReference>
<feature type="compositionally biased region" description="Basic and acidic residues" evidence="4">
    <location>
        <begin position="1"/>
        <end position="15"/>
    </location>
</feature>
<dbReference type="InParanoid" id="A0A371RLA3"/>
<accession>A0A371RLA3</accession>
<proteinExistence type="predicted"/>
<evidence type="ECO:0000256" key="2">
    <source>
        <dbReference type="ARBA" id="ARBA00023125"/>
    </source>
</evidence>
<dbReference type="InterPro" id="IPR036390">
    <property type="entry name" value="WH_DNA-bd_sf"/>
</dbReference>
<dbReference type="SMART" id="SM00895">
    <property type="entry name" value="FCD"/>
    <property type="match status" value="1"/>
</dbReference>
<protein>
    <submittedName>
        <fullName evidence="6">GntR family transcriptional regulator</fullName>
    </submittedName>
</protein>
<dbReference type="Pfam" id="PF00392">
    <property type="entry name" value="GntR"/>
    <property type="match status" value="1"/>
</dbReference>
<name>A0A371RLA3_9PROT</name>
<dbReference type="AlphaFoldDB" id="A0A371RLA3"/>
<dbReference type="PANTHER" id="PTHR43537:SF49">
    <property type="entry name" value="TRANSCRIPTIONAL REGULATORY PROTEIN"/>
    <property type="match status" value="1"/>
</dbReference>
<dbReference type="CDD" id="cd07377">
    <property type="entry name" value="WHTH_GntR"/>
    <property type="match status" value="1"/>
</dbReference>
<evidence type="ECO:0000313" key="6">
    <source>
        <dbReference type="EMBL" id="RFB06250.1"/>
    </source>
</evidence>
<feature type="domain" description="HTH gntR-type" evidence="5">
    <location>
        <begin position="33"/>
        <end position="100"/>
    </location>
</feature>
<dbReference type="FunCoup" id="A0A371RLA3">
    <property type="interactions" value="40"/>
</dbReference>
<gene>
    <name evidence="6" type="ORF">DX908_13825</name>
</gene>
<feature type="region of interest" description="Disordered" evidence="4">
    <location>
        <begin position="1"/>
        <end position="20"/>
    </location>
</feature>
<evidence type="ECO:0000259" key="5">
    <source>
        <dbReference type="PROSITE" id="PS50949"/>
    </source>
</evidence>
<keyword evidence="7" id="KW-1185">Reference proteome</keyword>
<evidence type="ECO:0000256" key="4">
    <source>
        <dbReference type="SAM" id="MobiDB-lite"/>
    </source>
</evidence>